<dbReference type="PROSITE" id="PS01129">
    <property type="entry name" value="PSI_RLU"/>
    <property type="match status" value="1"/>
</dbReference>
<dbReference type="InterPro" id="IPR006224">
    <property type="entry name" value="PsdUridine_synth_RluA-like_CS"/>
</dbReference>
<sequence length="240" mass="27117">MQKKSIDILADTPSFIAVHKPSGMLSIPDREQTEVSLRELLNEAYGKVFTVHRLDRDTSGVIVFAKTAEAHQYFSAQFEGREVRKYYLGFVHGQPVQESGTIDGPIMENPQKRGSMIVHAKGKPSLTDYTVLESFGILSLVQFQIHTGRTHQVRVHSKDMGHPIVVDPLYGDGQPVLLSSIKRKFKLSKYEETERPLLGRLALHAWKIGFTDPEGQEWEIEAPLPKDMAALLNQLRKWKG</sequence>
<dbReference type="GO" id="GO:0009982">
    <property type="term" value="F:pseudouridine synthase activity"/>
    <property type="evidence" value="ECO:0007669"/>
    <property type="project" value="InterPro"/>
</dbReference>
<dbReference type="GO" id="GO:0000455">
    <property type="term" value="P:enzyme-directed rRNA pseudouridine synthesis"/>
    <property type="evidence" value="ECO:0007669"/>
    <property type="project" value="TreeGrafter"/>
</dbReference>
<dbReference type="AlphaFoldDB" id="A0A4R8DNC8"/>
<feature type="active site" evidence="2">
    <location>
        <position position="55"/>
    </location>
</feature>
<dbReference type="InterPro" id="IPR006145">
    <property type="entry name" value="PsdUridine_synth_RsuA/RluA"/>
</dbReference>
<feature type="domain" description="Pseudouridine synthase RsuA/RluA-like" evidence="4">
    <location>
        <begin position="15"/>
        <end position="157"/>
    </location>
</feature>
<evidence type="ECO:0000256" key="2">
    <source>
        <dbReference type="PIRSR" id="PIRSR606225-1"/>
    </source>
</evidence>
<accession>A0A4R8DNC8</accession>
<organism evidence="5 6">
    <name type="scientific">Dinghuibacter silviterrae</name>
    <dbReference type="NCBI Taxonomy" id="1539049"/>
    <lineage>
        <taxon>Bacteria</taxon>
        <taxon>Pseudomonadati</taxon>
        <taxon>Bacteroidota</taxon>
        <taxon>Chitinophagia</taxon>
        <taxon>Chitinophagales</taxon>
        <taxon>Chitinophagaceae</taxon>
        <taxon>Dinghuibacter</taxon>
    </lineage>
</organism>
<dbReference type="Proteomes" id="UP000294498">
    <property type="component" value="Unassembled WGS sequence"/>
</dbReference>
<keyword evidence="3" id="KW-0413">Isomerase</keyword>
<dbReference type="EC" id="5.4.99.-" evidence="3"/>
<dbReference type="NCBIfam" id="TIGR00005">
    <property type="entry name" value="rluA_subfam"/>
    <property type="match status" value="1"/>
</dbReference>
<gene>
    <name evidence="5" type="ORF">EDB95_0317</name>
</gene>
<name>A0A4R8DNC8_9BACT</name>
<protein>
    <recommendedName>
        <fullName evidence="3">Pseudouridine synthase</fullName>
        <ecNumber evidence="3">5.4.99.-</ecNumber>
    </recommendedName>
</protein>
<dbReference type="GO" id="GO:0003723">
    <property type="term" value="F:RNA binding"/>
    <property type="evidence" value="ECO:0007669"/>
    <property type="project" value="InterPro"/>
</dbReference>
<evidence type="ECO:0000259" key="4">
    <source>
        <dbReference type="Pfam" id="PF00849"/>
    </source>
</evidence>
<dbReference type="EMBL" id="SODV01000001">
    <property type="protein sequence ID" value="TDW99308.1"/>
    <property type="molecule type" value="Genomic_DNA"/>
</dbReference>
<dbReference type="CDD" id="cd02869">
    <property type="entry name" value="PseudoU_synth_RluA_like"/>
    <property type="match status" value="1"/>
</dbReference>
<dbReference type="PANTHER" id="PTHR21600:SF87">
    <property type="entry name" value="RNA PSEUDOURIDYLATE SYNTHASE DOMAIN-CONTAINING PROTEIN 1"/>
    <property type="match status" value="1"/>
</dbReference>
<dbReference type="OrthoDB" id="9807829at2"/>
<dbReference type="InterPro" id="IPR020103">
    <property type="entry name" value="PsdUridine_synth_cat_dom_sf"/>
</dbReference>
<evidence type="ECO:0000313" key="5">
    <source>
        <dbReference type="EMBL" id="TDW99308.1"/>
    </source>
</evidence>
<comment type="catalytic activity">
    <reaction evidence="3">
        <text>a uridine in RNA = a pseudouridine in RNA</text>
        <dbReference type="Rhea" id="RHEA:48348"/>
        <dbReference type="Rhea" id="RHEA-COMP:12068"/>
        <dbReference type="Rhea" id="RHEA-COMP:12069"/>
        <dbReference type="ChEBI" id="CHEBI:65314"/>
        <dbReference type="ChEBI" id="CHEBI:65315"/>
    </reaction>
</comment>
<dbReference type="PANTHER" id="PTHR21600">
    <property type="entry name" value="MITOCHONDRIAL RNA PSEUDOURIDINE SYNTHASE"/>
    <property type="match status" value="1"/>
</dbReference>
<reference evidence="5 6" key="1">
    <citation type="submission" date="2019-03" db="EMBL/GenBank/DDBJ databases">
        <title>Genomic Encyclopedia of Type Strains, Phase IV (KMG-IV): sequencing the most valuable type-strain genomes for metagenomic binning, comparative biology and taxonomic classification.</title>
        <authorList>
            <person name="Goeker M."/>
        </authorList>
    </citation>
    <scope>NUCLEOTIDE SEQUENCE [LARGE SCALE GENOMIC DNA]</scope>
    <source>
        <strain evidence="5 6">DSM 100059</strain>
    </source>
</reference>
<keyword evidence="6" id="KW-1185">Reference proteome</keyword>
<dbReference type="Pfam" id="PF00849">
    <property type="entry name" value="PseudoU_synth_2"/>
    <property type="match status" value="1"/>
</dbReference>
<dbReference type="SUPFAM" id="SSF55120">
    <property type="entry name" value="Pseudouridine synthase"/>
    <property type="match status" value="1"/>
</dbReference>
<evidence type="ECO:0000256" key="1">
    <source>
        <dbReference type="ARBA" id="ARBA00010876"/>
    </source>
</evidence>
<comment type="function">
    <text evidence="3">Responsible for synthesis of pseudouridine from uracil.</text>
</comment>
<dbReference type="RefSeq" id="WP_133989891.1">
    <property type="nucleotide sequence ID" value="NZ_SODV01000001.1"/>
</dbReference>
<evidence type="ECO:0000313" key="6">
    <source>
        <dbReference type="Proteomes" id="UP000294498"/>
    </source>
</evidence>
<dbReference type="InterPro" id="IPR050188">
    <property type="entry name" value="RluA_PseudoU_synthase"/>
</dbReference>
<comment type="similarity">
    <text evidence="1 3">Belongs to the pseudouridine synthase RluA family.</text>
</comment>
<proteinExistence type="inferred from homology"/>
<dbReference type="InterPro" id="IPR006225">
    <property type="entry name" value="PsdUridine_synth_RluC/D"/>
</dbReference>
<evidence type="ECO:0000256" key="3">
    <source>
        <dbReference type="RuleBase" id="RU362028"/>
    </source>
</evidence>
<comment type="caution">
    <text evidence="5">The sequence shown here is derived from an EMBL/GenBank/DDBJ whole genome shotgun (WGS) entry which is preliminary data.</text>
</comment>
<dbReference type="Gene3D" id="3.30.2350.10">
    <property type="entry name" value="Pseudouridine synthase"/>
    <property type="match status" value="1"/>
</dbReference>
<dbReference type="GO" id="GO:0140098">
    <property type="term" value="F:catalytic activity, acting on RNA"/>
    <property type="evidence" value="ECO:0007669"/>
    <property type="project" value="UniProtKB-ARBA"/>
</dbReference>